<name>A0A0C1MQ63_9RICK</name>
<dbReference type="Proteomes" id="UP000031258">
    <property type="component" value="Unassembled WGS sequence"/>
</dbReference>
<reference evidence="1 2" key="1">
    <citation type="submission" date="2014-11" db="EMBL/GenBank/DDBJ databases">
        <title>A Rickettsiales Symbiont of Amoebae With Ancient Features.</title>
        <authorList>
            <person name="Schulz F."/>
            <person name="Martijn J."/>
            <person name="Wascher F."/>
            <person name="Kostanjsek R."/>
            <person name="Ettema T.J."/>
            <person name="Horn M."/>
        </authorList>
    </citation>
    <scope>NUCLEOTIDE SEQUENCE [LARGE SCALE GENOMIC DNA]</scope>
    <source>
        <strain evidence="1 2">UWC36</strain>
    </source>
</reference>
<evidence type="ECO:0000313" key="1">
    <source>
        <dbReference type="EMBL" id="KIE04097.1"/>
    </source>
</evidence>
<accession>A0A0C1MQ63</accession>
<evidence type="ECO:0000313" key="2">
    <source>
        <dbReference type="Proteomes" id="UP000031258"/>
    </source>
</evidence>
<organism evidence="1 2">
    <name type="scientific">Candidatus Jidaibacter acanthamoebae</name>
    <dbReference type="NCBI Taxonomy" id="86105"/>
    <lineage>
        <taxon>Bacteria</taxon>
        <taxon>Pseudomonadati</taxon>
        <taxon>Pseudomonadota</taxon>
        <taxon>Alphaproteobacteria</taxon>
        <taxon>Rickettsiales</taxon>
        <taxon>Candidatus Midichloriaceae</taxon>
        <taxon>Candidatus Jidaibacter</taxon>
    </lineage>
</organism>
<protein>
    <submittedName>
        <fullName evidence="1">Uncharacterized protein</fullName>
    </submittedName>
</protein>
<dbReference type="AlphaFoldDB" id="A0A0C1MQ63"/>
<sequence length="66" mass="7803">MKIVRSYKVLPILLHLEEVLKYFGGGINLIYHKKKTIFINQQFLLFLRILPFLSSRQNTDLENIAL</sequence>
<gene>
    <name evidence="1" type="ORF">NF27_JN00030</name>
</gene>
<dbReference type="EMBL" id="JSWE01000230">
    <property type="protein sequence ID" value="KIE04097.1"/>
    <property type="molecule type" value="Genomic_DNA"/>
</dbReference>
<proteinExistence type="predicted"/>
<comment type="caution">
    <text evidence="1">The sequence shown here is derived from an EMBL/GenBank/DDBJ whole genome shotgun (WGS) entry which is preliminary data.</text>
</comment>
<keyword evidence="2" id="KW-1185">Reference proteome</keyword>